<dbReference type="GO" id="GO:0004523">
    <property type="term" value="F:RNA-DNA hybrid ribonuclease activity"/>
    <property type="evidence" value="ECO:0007669"/>
    <property type="project" value="InterPro"/>
</dbReference>
<dbReference type="PANTHER" id="PTHR46387">
    <property type="entry name" value="POLYNUCLEOTIDYL TRANSFERASE, RIBONUCLEASE H-LIKE SUPERFAMILY PROTEIN"/>
    <property type="match status" value="1"/>
</dbReference>
<dbReference type="CDD" id="cd09279">
    <property type="entry name" value="RNase_HI_like"/>
    <property type="match status" value="1"/>
</dbReference>
<dbReference type="Pfam" id="PF13456">
    <property type="entry name" value="RVT_3"/>
    <property type="match status" value="1"/>
</dbReference>
<dbReference type="InterPro" id="IPR036397">
    <property type="entry name" value="RNaseH_sf"/>
</dbReference>
<dbReference type="AlphaFoldDB" id="A0A1G2EHU5"/>
<reference evidence="2 3" key="1">
    <citation type="journal article" date="2016" name="Nat. Commun.">
        <title>Thousands of microbial genomes shed light on interconnected biogeochemical processes in an aquifer system.</title>
        <authorList>
            <person name="Anantharaman K."/>
            <person name="Brown C.T."/>
            <person name="Hug L.A."/>
            <person name="Sharon I."/>
            <person name="Castelle C.J."/>
            <person name="Probst A.J."/>
            <person name="Thomas B.C."/>
            <person name="Singh A."/>
            <person name="Wilkins M.J."/>
            <person name="Karaoz U."/>
            <person name="Brodie E.L."/>
            <person name="Williams K.H."/>
            <person name="Hubbard S.S."/>
            <person name="Banfield J.F."/>
        </authorList>
    </citation>
    <scope>NUCLEOTIDE SEQUENCE [LARGE SCALE GENOMIC DNA]</scope>
</reference>
<dbReference type="PANTHER" id="PTHR46387:SF2">
    <property type="entry name" value="RIBONUCLEASE HI"/>
    <property type="match status" value="1"/>
</dbReference>
<dbReference type="InterPro" id="IPR012337">
    <property type="entry name" value="RNaseH-like_sf"/>
</dbReference>
<accession>A0A1G2EHU5</accession>
<dbReference type="Gene3D" id="3.30.420.10">
    <property type="entry name" value="Ribonuclease H-like superfamily/Ribonuclease H"/>
    <property type="match status" value="1"/>
</dbReference>
<dbReference type="STRING" id="1801672.A2896_00335"/>
<evidence type="ECO:0000259" key="1">
    <source>
        <dbReference type="PROSITE" id="PS50879"/>
    </source>
</evidence>
<evidence type="ECO:0000313" key="2">
    <source>
        <dbReference type="EMBL" id="OGZ24818.1"/>
    </source>
</evidence>
<proteinExistence type="predicted"/>
<comment type="caution">
    <text evidence="2">The sequence shown here is derived from an EMBL/GenBank/DDBJ whole genome shotgun (WGS) entry which is preliminary data.</text>
</comment>
<sequence length="144" mass="15933">MPKNPNKIIIYTDGGSRGNPGPSAIGAVINDKTYSAFIGVGTNNEAEYQAVIFALKKAKALYGKKVVENNEVEVRSDSELLIKQLNGEYKVLDEKIQSLFLRVWNLKIDFGKVKFVAIPREKNQAADKLVNEALDGSSRTQTLF</sequence>
<feature type="domain" description="RNase H type-1" evidence="1">
    <location>
        <begin position="4"/>
        <end position="135"/>
    </location>
</feature>
<dbReference type="EMBL" id="MHMH01000004">
    <property type="protein sequence ID" value="OGZ24818.1"/>
    <property type="molecule type" value="Genomic_DNA"/>
</dbReference>
<dbReference type="SUPFAM" id="SSF53098">
    <property type="entry name" value="Ribonuclease H-like"/>
    <property type="match status" value="1"/>
</dbReference>
<protein>
    <recommendedName>
        <fullName evidence="1">RNase H type-1 domain-containing protein</fullName>
    </recommendedName>
</protein>
<dbReference type="GO" id="GO:0003676">
    <property type="term" value="F:nucleic acid binding"/>
    <property type="evidence" value="ECO:0007669"/>
    <property type="project" value="InterPro"/>
</dbReference>
<organism evidence="2 3">
    <name type="scientific">Candidatus Nealsonbacteria bacterium RIFCSPLOWO2_01_FULL_43_32</name>
    <dbReference type="NCBI Taxonomy" id="1801672"/>
    <lineage>
        <taxon>Bacteria</taxon>
        <taxon>Candidatus Nealsoniibacteriota</taxon>
    </lineage>
</organism>
<gene>
    <name evidence="2" type="ORF">A2896_00335</name>
</gene>
<evidence type="ECO:0000313" key="3">
    <source>
        <dbReference type="Proteomes" id="UP000178647"/>
    </source>
</evidence>
<dbReference type="Proteomes" id="UP000178647">
    <property type="component" value="Unassembled WGS sequence"/>
</dbReference>
<name>A0A1G2EHU5_9BACT</name>
<dbReference type="PROSITE" id="PS50879">
    <property type="entry name" value="RNASE_H_1"/>
    <property type="match status" value="1"/>
</dbReference>
<dbReference type="InterPro" id="IPR002156">
    <property type="entry name" value="RNaseH_domain"/>
</dbReference>